<comment type="subcellular location">
    <subcellularLocation>
        <location evidence="1">Cell membrane</location>
        <topology evidence="1">Multi-pass membrane protein</topology>
    </subcellularLocation>
</comment>
<gene>
    <name evidence="10" type="ORF">ETP43_12405</name>
</gene>
<dbReference type="EMBL" id="SDKC01000001">
    <property type="protein sequence ID" value="RXS75927.1"/>
    <property type="molecule type" value="Genomic_DNA"/>
</dbReference>
<evidence type="ECO:0000256" key="7">
    <source>
        <dbReference type="SAM" id="MobiDB-lite"/>
    </source>
</evidence>
<evidence type="ECO:0000256" key="6">
    <source>
        <dbReference type="ARBA" id="ARBA00023136"/>
    </source>
</evidence>
<dbReference type="Proteomes" id="UP000290106">
    <property type="component" value="Unassembled WGS sequence"/>
</dbReference>
<dbReference type="Pfam" id="PF00884">
    <property type="entry name" value="Sulfatase"/>
    <property type="match status" value="1"/>
</dbReference>
<dbReference type="PANTHER" id="PTHR47371">
    <property type="entry name" value="LIPOTEICHOIC ACID SYNTHASE"/>
    <property type="match status" value="1"/>
</dbReference>
<evidence type="ECO:0000259" key="9">
    <source>
        <dbReference type="Pfam" id="PF00884"/>
    </source>
</evidence>
<dbReference type="PANTHER" id="PTHR47371:SF3">
    <property type="entry name" value="PHOSPHOGLYCEROL TRANSFERASE I"/>
    <property type="match status" value="1"/>
</dbReference>
<evidence type="ECO:0000256" key="4">
    <source>
        <dbReference type="ARBA" id="ARBA00022692"/>
    </source>
</evidence>
<keyword evidence="11" id="KW-1185">Reference proteome</keyword>
<dbReference type="AlphaFoldDB" id="A0A4Q1RJI0"/>
<feature type="compositionally biased region" description="Basic and acidic residues" evidence="7">
    <location>
        <begin position="688"/>
        <end position="701"/>
    </location>
</feature>
<dbReference type="InterPro" id="IPR050448">
    <property type="entry name" value="OpgB/LTA_synthase_biosynth"/>
</dbReference>
<name>A0A4Q1RJI0_9FIRM</name>
<evidence type="ECO:0000256" key="1">
    <source>
        <dbReference type="ARBA" id="ARBA00004651"/>
    </source>
</evidence>
<feature type="region of interest" description="Disordered" evidence="7">
    <location>
        <begin position="684"/>
        <end position="735"/>
    </location>
</feature>
<proteinExistence type="predicted"/>
<dbReference type="CDD" id="cd16015">
    <property type="entry name" value="LTA_synthase"/>
    <property type="match status" value="1"/>
</dbReference>
<dbReference type="GO" id="GO:0005886">
    <property type="term" value="C:plasma membrane"/>
    <property type="evidence" value="ECO:0007669"/>
    <property type="project" value="UniProtKB-SubCell"/>
</dbReference>
<keyword evidence="4 8" id="KW-0812">Transmembrane</keyword>
<evidence type="ECO:0000256" key="2">
    <source>
        <dbReference type="ARBA" id="ARBA00004936"/>
    </source>
</evidence>
<dbReference type="OrthoDB" id="243547at2"/>
<dbReference type="Gene3D" id="3.40.720.10">
    <property type="entry name" value="Alkaline Phosphatase, subunit A"/>
    <property type="match status" value="1"/>
</dbReference>
<keyword evidence="6 8" id="KW-0472">Membrane</keyword>
<evidence type="ECO:0000256" key="8">
    <source>
        <dbReference type="SAM" id="Phobius"/>
    </source>
</evidence>
<dbReference type="SUPFAM" id="SSF53649">
    <property type="entry name" value="Alkaline phosphatase-like"/>
    <property type="match status" value="1"/>
</dbReference>
<feature type="transmembrane region" description="Helical" evidence="8">
    <location>
        <begin position="88"/>
        <end position="106"/>
    </location>
</feature>
<keyword evidence="3" id="KW-1003">Cell membrane</keyword>
<evidence type="ECO:0000313" key="10">
    <source>
        <dbReference type="EMBL" id="RXS75927.1"/>
    </source>
</evidence>
<feature type="transmembrane region" description="Helical" evidence="8">
    <location>
        <begin position="126"/>
        <end position="150"/>
    </location>
</feature>
<feature type="transmembrane region" description="Helical" evidence="8">
    <location>
        <begin position="20"/>
        <end position="37"/>
    </location>
</feature>
<comment type="pathway">
    <text evidence="2">Cell wall biogenesis; lipoteichoic acid biosynthesis.</text>
</comment>
<feature type="domain" description="Sulfatase N-terminal" evidence="9">
    <location>
        <begin position="250"/>
        <end position="519"/>
    </location>
</feature>
<reference evidence="10 11" key="1">
    <citation type="submission" date="2019-01" db="EMBL/GenBank/DDBJ databases">
        <title>Blautia sp. nov. KGMB01111 isolated human feces.</title>
        <authorList>
            <person name="Park J.-E."/>
            <person name="Kim J.-S."/>
            <person name="Park S.-H."/>
        </authorList>
    </citation>
    <scope>NUCLEOTIDE SEQUENCE [LARGE SCALE GENOMIC DNA]</scope>
    <source>
        <strain evidence="10 11">KGMB01111</strain>
    </source>
</reference>
<feature type="transmembrane region" description="Helical" evidence="8">
    <location>
        <begin position="57"/>
        <end position="76"/>
    </location>
</feature>
<feature type="transmembrane region" description="Helical" evidence="8">
    <location>
        <begin position="162"/>
        <end position="184"/>
    </location>
</feature>
<dbReference type="InterPro" id="IPR000917">
    <property type="entry name" value="Sulfatase_N"/>
</dbReference>
<accession>A0A4Q1RJI0</accession>
<comment type="caution">
    <text evidence="10">The sequence shown here is derived from an EMBL/GenBank/DDBJ whole genome shotgun (WGS) entry which is preliminary data.</text>
</comment>
<evidence type="ECO:0000256" key="3">
    <source>
        <dbReference type="ARBA" id="ARBA00022475"/>
    </source>
</evidence>
<evidence type="ECO:0000256" key="5">
    <source>
        <dbReference type="ARBA" id="ARBA00022989"/>
    </source>
</evidence>
<organism evidence="10 11">
    <name type="scientific">Blautia faecicola</name>
    <dbReference type="NCBI Taxonomy" id="2509240"/>
    <lineage>
        <taxon>Bacteria</taxon>
        <taxon>Bacillati</taxon>
        <taxon>Bacillota</taxon>
        <taxon>Clostridia</taxon>
        <taxon>Lachnospirales</taxon>
        <taxon>Lachnospiraceae</taxon>
        <taxon>Blautia</taxon>
    </lineage>
</organism>
<sequence>MKKINLKKPTRNQVIRICNLLSVPLQFLGCCVLYLVIEALSRHSLWEAWQYMTGSPLIFLYNAFLIFTTSLVVYLFKHRILARTIVGCFWFLLGCVNGFLLLNRVTPFTGPDLKLISDALRILNKYLSPGLVVAVLIGLGILVLFFIWMFRKGWKFQGKIRYWLNIPLILLGVAAFVLTSKLAIDNRLLSTYFGNIAYAYQDYGYPYCLAVTIFDTGISEPNGYSKALMEDIVDSEGEIKKTKEKNTDVNILFLQLETFIDPTEVNFLSFSEDPIPNFRKLSQEYSSGYYKVPAVGAGTANTEFESITGMSLHYFGAGEYPYKTILKETTCESAAYDLKKLGYSTHAIHNNEANFYGRRTVFSRLGFDTFTSEEYMPDISDTTPMGWVKDHILTDEIFKAMESTEGPDYVYTISVQGHGDYPTEPMLSDPEIKVTGAESEEKNNAWEYYVNQLHEMDQFVKELTDRLSEFDERVVLVMYGDHLPTMNLKVEDMKNRYLFQTKYVMWSNFDMKKKDKNIAAYQMAAEVFNRLGIHEGTVFNYHQTRKGTRNYQLDLQALQYDILYGKQYVYGGENPFAATQMQLGIYPATLERLESIGNGSYYVYGTNFTASSRLEINKELQETQYISPTQLLVQNVELADGDQVSVATQSNSSTKKVLSRTDYLTYNEDNGELMSQESYQAKKSAKAMIERLKEQHEKAQADEQADDGQTQEETTTEETTPELSLTPAPASTPES</sequence>
<protein>
    <submittedName>
        <fullName evidence="10">LTA synthase family protein</fullName>
    </submittedName>
</protein>
<dbReference type="InterPro" id="IPR017850">
    <property type="entry name" value="Alkaline_phosphatase_core_sf"/>
</dbReference>
<evidence type="ECO:0000313" key="11">
    <source>
        <dbReference type="Proteomes" id="UP000290106"/>
    </source>
</evidence>
<keyword evidence="5 8" id="KW-1133">Transmembrane helix</keyword>
<feature type="compositionally biased region" description="Acidic residues" evidence="7">
    <location>
        <begin position="703"/>
        <end position="720"/>
    </location>
</feature>
<dbReference type="RefSeq" id="WP_129258365.1">
    <property type="nucleotide sequence ID" value="NZ_SDKC01000001.1"/>
</dbReference>